<organism evidence="1 2">
    <name type="scientific">Leucobacter manosquensis</name>
    <dbReference type="NCBI Taxonomy" id="2810611"/>
    <lineage>
        <taxon>Bacteria</taxon>
        <taxon>Bacillati</taxon>
        <taxon>Actinomycetota</taxon>
        <taxon>Actinomycetes</taxon>
        <taxon>Micrococcales</taxon>
        <taxon>Microbacteriaceae</taxon>
        <taxon>Leucobacter</taxon>
    </lineage>
</organism>
<comment type="caution">
    <text evidence="1">The sequence shown here is derived from an EMBL/GenBank/DDBJ whole genome shotgun (WGS) entry which is preliminary data.</text>
</comment>
<dbReference type="RefSeq" id="WP_211647854.1">
    <property type="nucleotide sequence ID" value="NZ_JAFEVO010000001.1"/>
</dbReference>
<keyword evidence="2" id="KW-1185">Reference proteome</keyword>
<protein>
    <submittedName>
        <fullName evidence="1">Uncharacterized protein</fullName>
    </submittedName>
</protein>
<dbReference type="EMBL" id="JAFEVO010000001">
    <property type="protein sequence ID" value="MBS3180687.1"/>
    <property type="molecule type" value="Genomic_DNA"/>
</dbReference>
<evidence type="ECO:0000313" key="1">
    <source>
        <dbReference type="EMBL" id="MBS3180687.1"/>
    </source>
</evidence>
<accession>A0ABS5M0G9</accession>
<reference evidence="1 2" key="1">
    <citation type="submission" date="2021-02" db="EMBL/GenBank/DDBJ databases">
        <title>Draft genome and description of Leucobacter sp nov strain Marseille-Q4368.</title>
        <authorList>
            <person name="Boxberger M."/>
            <person name="La Scola B."/>
        </authorList>
    </citation>
    <scope>NUCLEOTIDE SEQUENCE [LARGE SCALE GENOMIC DNA]</scope>
    <source>
        <strain evidence="1 2">Marseille-Q4368</strain>
    </source>
</reference>
<proteinExistence type="predicted"/>
<sequence length="119" mass="12824">MSDAQTITPEEVREAFAAFLKERADAGVLIAQAVTDITVTHRVVRITFDLNESLMSINPFENLAQFAGQPIAFRNEECARVRAGVDSVDTQLPDGTSLGALTAAEIYKLGAGLELADEK</sequence>
<evidence type="ECO:0000313" key="2">
    <source>
        <dbReference type="Proteomes" id="UP000811492"/>
    </source>
</evidence>
<name>A0ABS5M0G9_9MICO</name>
<gene>
    <name evidence="1" type="ORF">JSQ98_00450</name>
</gene>
<dbReference type="Proteomes" id="UP000811492">
    <property type="component" value="Unassembled WGS sequence"/>
</dbReference>